<evidence type="ECO:0000313" key="4">
    <source>
        <dbReference type="EMBL" id="PWV95890.1"/>
    </source>
</evidence>
<protein>
    <submittedName>
        <fullName evidence="4">Ankyrin repeat protein</fullName>
    </submittedName>
</protein>
<evidence type="ECO:0000313" key="5">
    <source>
        <dbReference type="Proteomes" id="UP000246635"/>
    </source>
</evidence>
<gene>
    <name evidence="4" type="ORF">DFQ01_12465</name>
</gene>
<evidence type="ECO:0000256" key="3">
    <source>
        <dbReference type="PROSITE-ProRule" id="PRU00023"/>
    </source>
</evidence>
<dbReference type="PROSITE" id="PS50297">
    <property type="entry name" value="ANK_REP_REGION"/>
    <property type="match status" value="2"/>
</dbReference>
<name>A0A2V2YX04_9BACL</name>
<feature type="repeat" description="ANK" evidence="3">
    <location>
        <begin position="133"/>
        <end position="165"/>
    </location>
</feature>
<dbReference type="PANTHER" id="PTHR24171">
    <property type="entry name" value="ANKYRIN REPEAT DOMAIN-CONTAINING PROTEIN 39-RELATED"/>
    <property type="match status" value="1"/>
</dbReference>
<dbReference type="EMBL" id="QGTQ01000024">
    <property type="protein sequence ID" value="PWV95890.1"/>
    <property type="molecule type" value="Genomic_DNA"/>
</dbReference>
<reference evidence="4 5" key="1">
    <citation type="submission" date="2018-05" db="EMBL/GenBank/DDBJ databases">
        <title>Genomic Encyclopedia of Type Strains, Phase III (KMG-III): the genomes of soil and plant-associated and newly described type strains.</title>
        <authorList>
            <person name="Whitman W."/>
        </authorList>
    </citation>
    <scope>NUCLEOTIDE SEQUENCE [LARGE SCALE GENOMIC DNA]</scope>
    <source>
        <strain evidence="4 5">CECT 5696</strain>
    </source>
</reference>
<dbReference type="Proteomes" id="UP000246635">
    <property type="component" value="Unassembled WGS sequence"/>
</dbReference>
<dbReference type="InterPro" id="IPR002110">
    <property type="entry name" value="Ankyrin_rpt"/>
</dbReference>
<dbReference type="InterPro" id="IPR036770">
    <property type="entry name" value="Ankyrin_rpt-contain_sf"/>
</dbReference>
<comment type="caution">
    <text evidence="4">The sequence shown here is derived from an EMBL/GenBank/DDBJ whole genome shotgun (WGS) entry which is preliminary data.</text>
</comment>
<dbReference type="Gene3D" id="1.25.40.20">
    <property type="entry name" value="Ankyrin repeat-containing domain"/>
    <property type="match status" value="2"/>
</dbReference>
<dbReference type="SMART" id="SM00248">
    <property type="entry name" value="ANK"/>
    <property type="match status" value="5"/>
</dbReference>
<sequence length="227" mass="24988">MYTVGLRMDLLMAIKHKDLEALYPLLDSGIDLNPPSMEGTYLSWAWGKFGSYDFDIVKRLIAHGAALNDATYPAIICAAGRGKLDELAYVVERGADVNAVDEAGHSALWHAVYGECAKEVQWLIEAGLKLDRHGEQALQLAASIGHLAIVKLIIERGVHCDARTVGDADRSYTPLHQAVMYGHEETAAYLLELGANPALYNDFGQNAYDLAKLNKLPAMMLLVQRYE</sequence>
<proteinExistence type="predicted"/>
<dbReference type="AlphaFoldDB" id="A0A2V2YX04"/>
<keyword evidence="5" id="KW-1185">Reference proteome</keyword>
<keyword evidence="2 3" id="KW-0040">ANK repeat</keyword>
<feature type="repeat" description="ANK" evidence="3">
    <location>
        <begin position="170"/>
        <end position="202"/>
    </location>
</feature>
<evidence type="ECO:0000256" key="1">
    <source>
        <dbReference type="ARBA" id="ARBA00022737"/>
    </source>
</evidence>
<keyword evidence="1" id="KW-0677">Repeat</keyword>
<evidence type="ECO:0000256" key="2">
    <source>
        <dbReference type="ARBA" id="ARBA00023043"/>
    </source>
</evidence>
<dbReference type="SUPFAM" id="SSF48403">
    <property type="entry name" value="Ankyrin repeat"/>
    <property type="match status" value="1"/>
</dbReference>
<accession>A0A2V2YX04</accession>
<organism evidence="4 5">
    <name type="scientific">Paenibacillus cellulosilyticus</name>
    <dbReference type="NCBI Taxonomy" id="375489"/>
    <lineage>
        <taxon>Bacteria</taxon>
        <taxon>Bacillati</taxon>
        <taxon>Bacillota</taxon>
        <taxon>Bacilli</taxon>
        <taxon>Bacillales</taxon>
        <taxon>Paenibacillaceae</taxon>
        <taxon>Paenibacillus</taxon>
    </lineage>
</organism>
<dbReference type="Pfam" id="PF12796">
    <property type="entry name" value="Ank_2"/>
    <property type="match status" value="1"/>
</dbReference>
<dbReference type="PROSITE" id="PS50088">
    <property type="entry name" value="ANK_REPEAT"/>
    <property type="match status" value="2"/>
</dbReference>